<dbReference type="VEuPathDB" id="FungiDB:JI435_117680"/>
<accession>A0A7U2NQ85</accession>
<dbReference type="Proteomes" id="UP000663193">
    <property type="component" value="Chromosome 20"/>
</dbReference>
<gene>
    <name evidence="1" type="ORF">JI435_117680</name>
</gene>
<proteinExistence type="predicted"/>
<reference evidence="2" key="1">
    <citation type="journal article" date="2021" name="BMC Genomics">
        <title>Chromosome-level genome assembly and manually-curated proteome of model necrotroph Parastagonospora nodorum Sn15 reveals a genome-wide trove of candidate effector homologs, and redundancy of virulence-related functions within an accessory chromosome.</title>
        <authorList>
            <person name="Bertazzoni S."/>
            <person name="Jones D.A.B."/>
            <person name="Phan H.T."/>
            <person name="Tan K.-C."/>
            <person name="Hane J.K."/>
        </authorList>
    </citation>
    <scope>NUCLEOTIDE SEQUENCE [LARGE SCALE GENOMIC DNA]</scope>
    <source>
        <strain evidence="2">SN15 / ATCC MYA-4574 / FGSC 10173)</strain>
    </source>
</reference>
<evidence type="ECO:0000313" key="1">
    <source>
        <dbReference type="EMBL" id="QRD06388.1"/>
    </source>
</evidence>
<sequence length="284" mass="32987">MPTQTPKDIPTDRQRATHSTFQDWHQLPTELKLQVLAHHLTFEGIIDVEGHFKIMEEELDIIIDTNNRDFVALSLEMYYQCNAFSLKIAYRRVGKTIMSLKVKSPSRTWAARIQTLHIHVDDCDLLAIPGPPPDPRQSTWPRQNTWPLFPKASKESEETDRDLEDEFLEYYVSRSLAWQSSFLNLKELKLTFISPDGLWHPDDTTVCPECEVSAGDWNQMEMRLAESTNKFRARKVQITFDMNELRLACSCTAQLESMMIQMMTKMEHQTAAKFVPAPHMREVI</sequence>
<dbReference type="EMBL" id="CP069042">
    <property type="protein sequence ID" value="QRD06388.1"/>
    <property type="molecule type" value="Genomic_DNA"/>
</dbReference>
<name>A0A7U2NQ85_PHANO</name>
<dbReference type="OrthoDB" id="3801236at2759"/>
<dbReference type="AlphaFoldDB" id="A0A7U2NQ85"/>
<evidence type="ECO:0000313" key="2">
    <source>
        <dbReference type="Proteomes" id="UP000663193"/>
    </source>
</evidence>
<dbReference type="KEGG" id="pno:SNOG_11768"/>
<keyword evidence="2" id="KW-1185">Reference proteome</keyword>
<protein>
    <submittedName>
        <fullName evidence="1">Uncharacterized protein</fullName>
    </submittedName>
</protein>
<organism evidence="1 2">
    <name type="scientific">Phaeosphaeria nodorum (strain SN15 / ATCC MYA-4574 / FGSC 10173)</name>
    <name type="common">Glume blotch fungus</name>
    <name type="synonym">Parastagonospora nodorum</name>
    <dbReference type="NCBI Taxonomy" id="321614"/>
    <lineage>
        <taxon>Eukaryota</taxon>
        <taxon>Fungi</taxon>
        <taxon>Dikarya</taxon>
        <taxon>Ascomycota</taxon>
        <taxon>Pezizomycotina</taxon>
        <taxon>Dothideomycetes</taxon>
        <taxon>Pleosporomycetidae</taxon>
        <taxon>Pleosporales</taxon>
        <taxon>Pleosporineae</taxon>
        <taxon>Phaeosphaeriaceae</taxon>
        <taxon>Parastagonospora</taxon>
    </lineage>
</organism>
<dbReference type="RefSeq" id="XP_001802006.1">
    <property type="nucleotide sequence ID" value="XM_001801954.1"/>
</dbReference>